<protein>
    <submittedName>
        <fullName evidence="1">Glycerol dehydratase reactivase beta/small subunit family protein</fullName>
    </submittedName>
</protein>
<sequence length="127" mass="14195">MAKKEGSVMNNDDSQRPSIVVGLENGITIPDSVKPLFYGIEEEQIPVSIRKINVNDTVERAYQSALASRLSVGIAFEGDHFIVHYKNLKENQPLFDMTINDKKQLRILGANAARLVKGIPFKEIANR</sequence>
<proteinExistence type="predicted"/>
<dbReference type="Gene3D" id="3.40.50.10150">
    <property type="entry name" value="B12-dependent dehydatase associated subunit"/>
    <property type="match status" value="1"/>
</dbReference>
<dbReference type="Proteomes" id="UP001286376">
    <property type="component" value="Unassembled WGS sequence"/>
</dbReference>
<dbReference type="RefSeq" id="WP_019252014.1">
    <property type="nucleotide sequence ID" value="NZ_CP049760.1"/>
</dbReference>
<evidence type="ECO:0000313" key="1">
    <source>
        <dbReference type="EMBL" id="MDV8946271.1"/>
    </source>
</evidence>
<dbReference type="AlphaFoldDB" id="A0AAW8ZYY6"/>
<dbReference type="Pfam" id="PF02288">
    <property type="entry name" value="Dehydratase_MU"/>
    <property type="match status" value="1"/>
</dbReference>
<dbReference type="InterPro" id="IPR003208">
    <property type="entry name" value="Dehydtase/Dehydtase_re"/>
</dbReference>
<comment type="caution">
    <text evidence="1">The sequence shown here is derived from an EMBL/GenBank/DDBJ whole genome shotgun (WGS) entry which is preliminary data.</text>
</comment>
<dbReference type="GeneID" id="77190610"/>
<organism evidence="1 2">
    <name type="scientific">Limosilactobacillus reuteri</name>
    <name type="common">Lactobacillus reuteri</name>
    <dbReference type="NCBI Taxonomy" id="1598"/>
    <lineage>
        <taxon>Bacteria</taxon>
        <taxon>Bacillati</taxon>
        <taxon>Bacillota</taxon>
        <taxon>Bacilli</taxon>
        <taxon>Lactobacillales</taxon>
        <taxon>Lactobacillaceae</taxon>
        <taxon>Limosilactobacillus</taxon>
    </lineage>
</organism>
<dbReference type="InterPro" id="IPR010254">
    <property type="entry name" value="B12-dep_deHydtase_bsu"/>
</dbReference>
<evidence type="ECO:0000313" key="2">
    <source>
        <dbReference type="Proteomes" id="UP001286376"/>
    </source>
</evidence>
<name>A0AAW8ZYY6_LIMRT</name>
<accession>A0AAW8ZYY6</accession>
<dbReference type="InterPro" id="IPR009192">
    <property type="entry name" value="Diol/glycerol_deHydtase_re_ssu"/>
</dbReference>
<dbReference type="SUPFAM" id="SSF52968">
    <property type="entry name" value="B12-dependent dehydatase associated subunit"/>
    <property type="match status" value="1"/>
</dbReference>
<gene>
    <name evidence="1" type="ORF">NX099_02445</name>
</gene>
<reference evidence="1 2" key="1">
    <citation type="journal article" date="2022" name="Front. Cell. Infect. Microbiol.">
        <title>The probiotic and immunomodulation effects of Limosilactobacillus reuteri RGW1 isolated from calf feces.</title>
        <authorList>
            <person name="Huang K."/>
            <person name="Shi W."/>
            <person name="Yang B."/>
            <person name="Wang J."/>
        </authorList>
    </citation>
    <scope>NUCLEOTIDE SEQUENCE [LARGE SCALE GENOMIC DNA]</scope>
    <source>
        <strain evidence="1 2">RGW1</strain>
    </source>
</reference>
<dbReference type="PIRSF" id="PIRSF011503">
    <property type="entry name" value="DdrB_PduH"/>
    <property type="match status" value="1"/>
</dbReference>
<dbReference type="EMBL" id="JAOTNP010000009">
    <property type="protein sequence ID" value="MDV8946271.1"/>
    <property type="molecule type" value="Genomic_DNA"/>
</dbReference>